<evidence type="ECO:0000256" key="1">
    <source>
        <dbReference type="SAM" id="SignalP"/>
    </source>
</evidence>
<dbReference type="EMBL" id="CP009458">
    <property type="protein sequence ID" value="AIR60935.1"/>
    <property type="molecule type" value="Genomic_DNA"/>
</dbReference>
<keyword evidence="1" id="KW-0732">Signal</keyword>
<dbReference type="KEGG" id="cem:LH23_09775"/>
<feature type="signal peptide" evidence="1">
    <location>
        <begin position="1"/>
        <end position="24"/>
    </location>
</feature>
<dbReference type="RefSeq" id="WP_039290602.1">
    <property type="nucleotide sequence ID" value="NZ_CP009458.1"/>
</dbReference>
<dbReference type="Proteomes" id="UP000029516">
    <property type="component" value="Chromosome"/>
</dbReference>
<gene>
    <name evidence="2" type="ORF">LH23_09775</name>
</gene>
<evidence type="ECO:0000313" key="3">
    <source>
        <dbReference type="Proteomes" id="UP000029516"/>
    </source>
</evidence>
<evidence type="ECO:0008006" key="4">
    <source>
        <dbReference type="Google" id="ProtNLM"/>
    </source>
</evidence>
<reference evidence="2 3" key="1">
    <citation type="submission" date="2014-09" db="EMBL/GenBank/DDBJ databases">
        <authorList>
            <person name="Chan K.-G."/>
        </authorList>
    </citation>
    <scope>NUCLEOTIDE SEQUENCE [LARGE SCALE GENOMIC DNA]</scope>
    <source>
        <strain evidence="2 3">M006</strain>
    </source>
</reference>
<organism evidence="2 3">
    <name type="scientific">Cedecea neteri</name>
    <dbReference type="NCBI Taxonomy" id="158822"/>
    <lineage>
        <taxon>Bacteria</taxon>
        <taxon>Pseudomonadati</taxon>
        <taxon>Pseudomonadota</taxon>
        <taxon>Gammaproteobacteria</taxon>
        <taxon>Enterobacterales</taxon>
        <taxon>Enterobacteriaceae</taxon>
        <taxon>Cedecea</taxon>
    </lineage>
</organism>
<accession>A0AAN0S4C0</accession>
<sequence>MLQQLNLFVLATALLLVGCSSKPAPETQKRVATQTVTAVNQSQLTIESWEDIETDFSRPTDKQLRYVTQGDTAKVTALKTLQFVALTFAGGGQVSGFSKEDLKGSEAQGVINPSITYLTPRVSDIMKKEMDRQPMRKYNNPLIIKPKTWRLMYKNLAGGDDNYRLIMKTTLSRSATDKIGKGNYMLVECVSTETTPEYTLPQWQANNYAKVNEVTQQVLDSCLAKFTTEAHAFL</sequence>
<feature type="chain" id="PRO_5043049917" description="Lipoprotein" evidence="1">
    <location>
        <begin position="25"/>
        <end position="234"/>
    </location>
</feature>
<protein>
    <recommendedName>
        <fullName evidence="4">Lipoprotein</fullName>
    </recommendedName>
</protein>
<name>A0AAN0S4C0_9ENTR</name>
<evidence type="ECO:0000313" key="2">
    <source>
        <dbReference type="EMBL" id="AIR60935.1"/>
    </source>
</evidence>
<proteinExistence type="predicted"/>
<dbReference type="AlphaFoldDB" id="A0AAN0S4C0"/>